<proteinExistence type="predicted"/>
<sequence>MRTILTPPKTMTICKLYGIYYHSALHRASVMYRLVCLPSINAGLFERFFDRIVDITRRMWSKHTEDLVLNAFLYILEEDITAEENTLRRESGELVYNKLHLSDDSPSAAEECQPEETDVTTKPQEEVSLASDQQSLPCSAEGSTSIIEMTASVTVDLKALVTMQRMEVTIEILVDSSLVQV</sequence>
<dbReference type="EMBL" id="CALNXJ010000020">
    <property type="protein sequence ID" value="CAH3124411.1"/>
    <property type="molecule type" value="Genomic_DNA"/>
</dbReference>
<name>A0AAU9WSF4_9CNID</name>
<evidence type="ECO:0000313" key="2">
    <source>
        <dbReference type="Proteomes" id="UP001159428"/>
    </source>
</evidence>
<dbReference type="Proteomes" id="UP001159428">
    <property type="component" value="Unassembled WGS sequence"/>
</dbReference>
<protein>
    <submittedName>
        <fullName evidence="1">Uncharacterized protein</fullName>
    </submittedName>
</protein>
<keyword evidence="2" id="KW-1185">Reference proteome</keyword>
<comment type="caution">
    <text evidence="1">The sequence shown here is derived from an EMBL/GenBank/DDBJ whole genome shotgun (WGS) entry which is preliminary data.</text>
</comment>
<gene>
    <name evidence="1" type="ORF">PMEA_00011248</name>
</gene>
<evidence type="ECO:0000313" key="1">
    <source>
        <dbReference type="EMBL" id="CAH3124411.1"/>
    </source>
</evidence>
<accession>A0AAU9WSF4</accession>
<organism evidence="1 2">
    <name type="scientific">Pocillopora meandrina</name>
    <dbReference type="NCBI Taxonomy" id="46732"/>
    <lineage>
        <taxon>Eukaryota</taxon>
        <taxon>Metazoa</taxon>
        <taxon>Cnidaria</taxon>
        <taxon>Anthozoa</taxon>
        <taxon>Hexacorallia</taxon>
        <taxon>Scleractinia</taxon>
        <taxon>Astrocoeniina</taxon>
        <taxon>Pocilloporidae</taxon>
        <taxon>Pocillopora</taxon>
    </lineage>
</organism>
<reference evidence="1 2" key="1">
    <citation type="submission" date="2022-05" db="EMBL/GenBank/DDBJ databases">
        <authorList>
            <consortium name="Genoscope - CEA"/>
            <person name="William W."/>
        </authorList>
    </citation>
    <scope>NUCLEOTIDE SEQUENCE [LARGE SCALE GENOMIC DNA]</scope>
</reference>
<dbReference type="AlphaFoldDB" id="A0AAU9WSF4"/>